<evidence type="ECO:0000313" key="6">
    <source>
        <dbReference type="Proteomes" id="UP000054854"/>
    </source>
</evidence>
<dbReference type="PANTHER" id="PTHR24198:SF165">
    <property type="entry name" value="ANKYRIN REPEAT-CONTAINING PROTEIN-RELATED"/>
    <property type="match status" value="1"/>
</dbReference>
<dbReference type="AlphaFoldDB" id="A0A378IJ48"/>
<evidence type="ECO:0000256" key="3">
    <source>
        <dbReference type="PROSITE-ProRule" id="PRU00023"/>
    </source>
</evidence>
<evidence type="ECO:0000313" key="5">
    <source>
        <dbReference type="EMBL" id="STX35053.1"/>
    </source>
</evidence>
<dbReference type="SMART" id="SM00248">
    <property type="entry name" value="ANK"/>
    <property type="match status" value="5"/>
</dbReference>
<dbReference type="InterPro" id="IPR002110">
    <property type="entry name" value="Ankyrin_rpt"/>
</dbReference>
<dbReference type="STRING" id="28085.Lcin_0284"/>
<dbReference type="Proteomes" id="UP000255316">
    <property type="component" value="Unassembled WGS sequence"/>
</dbReference>
<dbReference type="SUPFAM" id="SSF48403">
    <property type="entry name" value="Ankyrin repeat"/>
    <property type="match status" value="1"/>
</dbReference>
<dbReference type="Proteomes" id="UP000054854">
    <property type="component" value="Unassembled WGS sequence"/>
</dbReference>
<dbReference type="RefSeq" id="WP_058463529.1">
    <property type="nucleotide sequence ID" value="NZ_CAAAHQ010000001.1"/>
</dbReference>
<keyword evidence="1" id="KW-0677">Repeat</keyword>
<evidence type="ECO:0000256" key="1">
    <source>
        <dbReference type="ARBA" id="ARBA00022737"/>
    </source>
</evidence>
<organism evidence="5 7">
    <name type="scientific">Legionella cincinnatiensis</name>
    <dbReference type="NCBI Taxonomy" id="28085"/>
    <lineage>
        <taxon>Bacteria</taxon>
        <taxon>Pseudomonadati</taxon>
        <taxon>Pseudomonadota</taxon>
        <taxon>Gammaproteobacteria</taxon>
        <taxon>Legionellales</taxon>
        <taxon>Legionellaceae</taxon>
        <taxon>Legionella</taxon>
    </lineage>
</organism>
<gene>
    <name evidence="4" type="ORF">Lcin_0284</name>
    <name evidence="5" type="ORF">NCTC12438_01664</name>
</gene>
<sequence>MNPLEIINGQNYPLHRASKDLGNLTPLMFAAKYGLSDYIDNKLSSIQDNEIKSDLLAITNEGGLTSLHFACLYGHVEAIKVLLKHGASISTPSKLGQLPLHSLFSQHNDIQNIKDIFTLLCKDNSQLLAANYNGDIVAHLAAQRGIVDILNYIYSIEPNCLNKKNNQSMTPLLLAVLNNQLDATNYLLNKSDITIRDNNRRNALHYAALYSTSEVLKTTLVHFPINSVDANQKKPLDYARANRNLEKITLLQEAEAGESKVNKPNPM</sequence>
<evidence type="ECO:0000313" key="7">
    <source>
        <dbReference type="Proteomes" id="UP000255316"/>
    </source>
</evidence>
<evidence type="ECO:0000256" key="2">
    <source>
        <dbReference type="ARBA" id="ARBA00023043"/>
    </source>
</evidence>
<dbReference type="Pfam" id="PF12796">
    <property type="entry name" value="Ank_2"/>
    <property type="match status" value="2"/>
</dbReference>
<dbReference type="EMBL" id="UGNX01000001">
    <property type="protein sequence ID" value="STX35053.1"/>
    <property type="molecule type" value="Genomic_DNA"/>
</dbReference>
<reference evidence="5 7" key="2">
    <citation type="submission" date="2018-06" db="EMBL/GenBank/DDBJ databases">
        <authorList>
            <consortium name="Pathogen Informatics"/>
            <person name="Doyle S."/>
        </authorList>
    </citation>
    <scope>NUCLEOTIDE SEQUENCE [LARGE SCALE GENOMIC DNA]</scope>
    <source>
        <strain evidence="5 7">NCTC12438</strain>
    </source>
</reference>
<evidence type="ECO:0000313" key="4">
    <source>
        <dbReference type="EMBL" id="KTC93246.1"/>
    </source>
</evidence>
<keyword evidence="6" id="KW-1185">Reference proteome</keyword>
<accession>A0A378IJ48</accession>
<reference evidence="4 6" key="1">
    <citation type="submission" date="2015-11" db="EMBL/GenBank/DDBJ databases">
        <title>Genomic analysis of 38 Legionella species identifies large and diverse effector repertoires.</title>
        <authorList>
            <person name="Burstein D."/>
            <person name="Amaro F."/>
            <person name="Zusman T."/>
            <person name="Lifshitz Z."/>
            <person name="Cohen O."/>
            <person name="Gilbert J.A."/>
            <person name="Pupko T."/>
            <person name="Shuman H.A."/>
            <person name="Segal G."/>
        </authorList>
    </citation>
    <scope>NUCLEOTIDE SEQUENCE [LARGE SCALE GENOMIC DNA]</scope>
    <source>
        <strain evidence="4 6">CDC#72-OH-14</strain>
    </source>
</reference>
<feature type="repeat" description="ANK" evidence="3">
    <location>
        <begin position="62"/>
        <end position="94"/>
    </location>
</feature>
<keyword evidence="2 3" id="KW-0040">ANK repeat</keyword>
<dbReference type="OrthoDB" id="5649561at2"/>
<dbReference type="PROSITE" id="PS50297">
    <property type="entry name" value="ANK_REP_REGION"/>
    <property type="match status" value="1"/>
</dbReference>
<dbReference type="InterPro" id="IPR036770">
    <property type="entry name" value="Ankyrin_rpt-contain_sf"/>
</dbReference>
<proteinExistence type="predicted"/>
<dbReference type="EMBL" id="LNXX01000005">
    <property type="protein sequence ID" value="KTC93246.1"/>
    <property type="molecule type" value="Genomic_DNA"/>
</dbReference>
<dbReference type="Gene3D" id="1.25.40.20">
    <property type="entry name" value="Ankyrin repeat-containing domain"/>
    <property type="match status" value="2"/>
</dbReference>
<name>A0A378IJ48_9GAMM</name>
<dbReference type="PANTHER" id="PTHR24198">
    <property type="entry name" value="ANKYRIN REPEAT AND PROTEIN KINASE DOMAIN-CONTAINING PROTEIN"/>
    <property type="match status" value="1"/>
</dbReference>
<protein>
    <submittedName>
        <fullName evidence="5">Ankyrin repeat protein</fullName>
    </submittedName>
</protein>
<dbReference type="PROSITE" id="PS50088">
    <property type="entry name" value="ANK_REPEAT"/>
    <property type="match status" value="1"/>
</dbReference>